<proteinExistence type="inferred from homology"/>
<reference evidence="9" key="1">
    <citation type="submission" date="2020-07" db="EMBL/GenBank/DDBJ databases">
        <authorList>
            <person name="Tarantini F.S."/>
            <person name="Hong K.W."/>
            <person name="Chan K.G."/>
        </authorList>
    </citation>
    <scope>NUCLEOTIDE SEQUENCE</scope>
    <source>
        <strain evidence="9">32-07</strain>
    </source>
</reference>
<evidence type="ECO:0000256" key="4">
    <source>
        <dbReference type="ARBA" id="ARBA00022723"/>
    </source>
</evidence>
<keyword evidence="5 8" id="KW-0862">Zinc</keyword>
<dbReference type="Proteomes" id="UP001049518">
    <property type="component" value="Chromosome"/>
</dbReference>
<dbReference type="EMBL" id="CP059572">
    <property type="protein sequence ID" value="QXJ25862.1"/>
    <property type="molecule type" value="Genomic_DNA"/>
</dbReference>
<evidence type="ECO:0000313" key="10">
    <source>
        <dbReference type="Proteomes" id="UP001049518"/>
    </source>
</evidence>
<evidence type="ECO:0000256" key="7">
    <source>
        <dbReference type="ARBA" id="ARBA00048807"/>
    </source>
</evidence>
<comment type="pathway">
    <text evidence="1 8">Purine metabolism; 7-cyano-7-deazaguanine biosynthesis.</text>
</comment>
<name>A0ABX8R475_9ACTN</name>
<comment type="cofactor">
    <cofactor evidence="8">
        <name>Zn(2+)</name>
        <dbReference type="ChEBI" id="CHEBI:29105"/>
    </cofactor>
    <text evidence="8">Binds 1 zinc ion per subunit.</text>
</comment>
<keyword evidence="10" id="KW-1185">Reference proteome</keyword>
<dbReference type="NCBIfam" id="TIGR03367">
    <property type="entry name" value="queuosine_QueD"/>
    <property type="match status" value="1"/>
</dbReference>
<dbReference type="InterPro" id="IPR007115">
    <property type="entry name" value="6-PTP_synth/QueD"/>
</dbReference>
<gene>
    <name evidence="9" type="primary">queD</name>
    <name evidence="9" type="ORF">AGRA3207_007426</name>
</gene>
<evidence type="ECO:0000256" key="3">
    <source>
        <dbReference type="ARBA" id="ARBA00018141"/>
    </source>
</evidence>
<keyword evidence="4 8" id="KW-0479">Metal-binding</keyword>
<protein>
    <recommendedName>
        <fullName evidence="3 8">6-carboxy-5,6,7,8-tetrahydropterin synthase</fullName>
        <ecNumber evidence="8">4.-.-.-</ecNumber>
    </recommendedName>
</protein>
<keyword evidence="8" id="KW-0671">Queuosine biosynthesis</keyword>
<dbReference type="PANTHER" id="PTHR12589:SF7">
    <property type="entry name" value="6-PYRUVOYL TETRAHYDROBIOPTERIN SYNTHASE"/>
    <property type="match status" value="1"/>
</dbReference>
<accession>A0ABX8R475</accession>
<dbReference type="Pfam" id="PF01242">
    <property type="entry name" value="PTPS"/>
    <property type="match status" value="1"/>
</dbReference>
<evidence type="ECO:0000256" key="2">
    <source>
        <dbReference type="ARBA" id="ARBA00008900"/>
    </source>
</evidence>
<evidence type="ECO:0000256" key="6">
    <source>
        <dbReference type="ARBA" id="ARBA00023239"/>
    </source>
</evidence>
<evidence type="ECO:0000256" key="1">
    <source>
        <dbReference type="ARBA" id="ARBA00005061"/>
    </source>
</evidence>
<dbReference type="InterPro" id="IPR038418">
    <property type="entry name" value="6-PTP_synth/QueD_sf"/>
</dbReference>
<dbReference type="EC" id="4.-.-.-" evidence="8"/>
<comment type="similarity">
    <text evidence="2 8">Belongs to the PTPS family. QueD subfamily.</text>
</comment>
<comment type="catalytic activity">
    <reaction evidence="7 8">
        <text>7,8-dihydroneopterin 3'-triphosphate + H2O = 6-carboxy-5,6,7,8-tetrahydropterin + triphosphate + acetaldehyde + 2 H(+)</text>
        <dbReference type="Rhea" id="RHEA:27966"/>
        <dbReference type="ChEBI" id="CHEBI:15343"/>
        <dbReference type="ChEBI" id="CHEBI:15377"/>
        <dbReference type="ChEBI" id="CHEBI:15378"/>
        <dbReference type="ChEBI" id="CHEBI:18036"/>
        <dbReference type="ChEBI" id="CHEBI:58462"/>
        <dbReference type="ChEBI" id="CHEBI:61032"/>
        <dbReference type="EC" id="4.1.2.50"/>
    </reaction>
</comment>
<dbReference type="PIRSF" id="PIRSF006113">
    <property type="entry name" value="PTP_synth"/>
    <property type="match status" value="1"/>
</dbReference>
<dbReference type="PANTHER" id="PTHR12589">
    <property type="entry name" value="PYRUVOYL TETRAHYDROBIOPTERIN SYNTHASE"/>
    <property type="match status" value="1"/>
</dbReference>
<evidence type="ECO:0000256" key="5">
    <source>
        <dbReference type="ARBA" id="ARBA00022833"/>
    </source>
</evidence>
<dbReference type="RefSeq" id="WP_231332079.1">
    <property type="nucleotide sequence ID" value="NZ_CP059572.1"/>
</dbReference>
<organism evidence="9 10">
    <name type="scientific">Actinomadura graeca</name>
    <dbReference type="NCBI Taxonomy" id="2750812"/>
    <lineage>
        <taxon>Bacteria</taxon>
        <taxon>Bacillati</taxon>
        <taxon>Actinomycetota</taxon>
        <taxon>Actinomycetes</taxon>
        <taxon>Streptosporangiales</taxon>
        <taxon>Thermomonosporaceae</taxon>
        <taxon>Actinomadura</taxon>
    </lineage>
</organism>
<dbReference type="SUPFAM" id="SSF55620">
    <property type="entry name" value="Tetrahydrobiopterin biosynthesis enzymes-like"/>
    <property type="match status" value="1"/>
</dbReference>
<evidence type="ECO:0000256" key="8">
    <source>
        <dbReference type="PIRNR" id="PIRNR006113"/>
    </source>
</evidence>
<dbReference type="Gene3D" id="3.30.479.10">
    <property type="entry name" value="6-pyruvoyl tetrahydropterin synthase/QueD"/>
    <property type="match status" value="1"/>
</dbReference>
<sequence>MIVFKEFRFEAAHQLPRVPPGHKCGRVHGHSYLLKVSVDGEVDGELGWVIDFADIGGPVKTLVGRLDHRLLNDIPGLDNPTCEVLARWVWEQLIAQLPVLSEVAVWETATSGAIYRGQ</sequence>
<evidence type="ECO:0000313" key="9">
    <source>
        <dbReference type="EMBL" id="QXJ25862.1"/>
    </source>
</evidence>
<keyword evidence="6 8" id="KW-0456">Lyase</keyword>